<sequence>MSYDLANWYRSQMQQRAPGTTAAQADISYNFDNTYKCEQYALLVQAWCLGNTIEVVSDFKNKYLYHIELETKVSKGNHLKHFVLYFI</sequence>
<protein>
    <submittedName>
        <fullName evidence="1">Uncharacterized protein</fullName>
    </submittedName>
</protein>
<dbReference type="Gene3D" id="3.90.1690.10">
    <property type="entry name" value="phage-related protein like domain"/>
    <property type="match status" value="1"/>
</dbReference>
<dbReference type="InterPro" id="IPR053738">
    <property type="entry name" value="Lambda_capsid_assembly"/>
</dbReference>
<evidence type="ECO:0000313" key="2">
    <source>
        <dbReference type="Proteomes" id="UP000422232"/>
    </source>
</evidence>
<dbReference type="EMBL" id="CP038908">
    <property type="protein sequence ID" value="QGO04503.1"/>
    <property type="molecule type" value="Genomic_DNA"/>
</dbReference>
<keyword evidence="2" id="KW-1185">Reference proteome</keyword>
<organism evidence="1 2">
    <name type="scientific">Piscirickettsia salmonis</name>
    <dbReference type="NCBI Taxonomy" id="1238"/>
    <lineage>
        <taxon>Bacteria</taxon>
        <taxon>Pseudomonadati</taxon>
        <taxon>Pseudomonadota</taxon>
        <taxon>Gammaproteobacteria</taxon>
        <taxon>Thiotrichales</taxon>
        <taxon>Piscirickettsiaceae</taxon>
        <taxon>Piscirickettsia</taxon>
    </lineage>
</organism>
<dbReference type="Proteomes" id="UP000422232">
    <property type="component" value="Chromosome"/>
</dbReference>
<dbReference type="RefSeq" id="WP_075273839.1">
    <property type="nucleotide sequence ID" value="NZ_CP039210.1"/>
</dbReference>
<reference evidence="1 2" key="1">
    <citation type="submission" date="2019-04" db="EMBL/GenBank/DDBJ databases">
        <title>Complete genome sequencing of Piscirickettsia salmonis strain Psal-009.</title>
        <authorList>
            <person name="Schober I."/>
            <person name="Bunk B."/>
            <person name="Sproer C."/>
            <person name="Carril G.P."/>
            <person name="Riedel T."/>
            <person name="Flores-Herrera P.A."/>
            <person name="Nourdin-Galindo G."/>
            <person name="Marshall S.H."/>
            <person name="Overmann J."/>
        </authorList>
    </citation>
    <scope>NUCLEOTIDE SEQUENCE [LARGE SCALE GENOMIC DNA]</scope>
    <source>
        <strain evidence="1 2">Psal-009</strain>
    </source>
</reference>
<accession>A0A9Q6LI22</accession>
<gene>
    <name evidence="1" type="ORF">Psal009_00371</name>
</gene>
<evidence type="ECO:0000313" key="1">
    <source>
        <dbReference type="EMBL" id="QGO04503.1"/>
    </source>
</evidence>
<dbReference type="AlphaFoldDB" id="A0A9Q6LI22"/>
<proteinExistence type="predicted"/>
<name>A0A9Q6LI22_PISSA</name>